<evidence type="ECO:0000313" key="2">
    <source>
        <dbReference type="Proteomes" id="UP000183832"/>
    </source>
</evidence>
<proteinExistence type="predicted"/>
<protein>
    <submittedName>
        <fullName evidence="1">CLUMA_CG008304, isoform A</fullName>
    </submittedName>
</protein>
<sequence length="92" mass="10520">MCNINCVSTSKLINIILKITCLRNSETETSLHHSHLINLGFLMSKQKSSMKVFKFMTSNGEINPSISHAHKNFKFLSKHLPVNDFCRQKLQS</sequence>
<gene>
    <name evidence="1" type="ORF">CLUMA_CG008304</name>
</gene>
<organism evidence="1 2">
    <name type="scientific">Clunio marinus</name>
    <dbReference type="NCBI Taxonomy" id="568069"/>
    <lineage>
        <taxon>Eukaryota</taxon>
        <taxon>Metazoa</taxon>
        <taxon>Ecdysozoa</taxon>
        <taxon>Arthropoda</taxon>
        <taxon>Hexapoda</taxon>
        <taxon>Insecta</taxon>
        <taxon>Pterygota</taxon>
        <taxon>Neoptera</taxon>
        <taxon>Endopterygota</taxon>
        <taxon>Diptera</taxon>
        <taxon>Nematocera</taxon>
        <taxon>Chironomoidea</taxon>
        <taxon>Chironomidae</taxon>
        <taxon>Clunio</taxon>
    </lineage>
</organism>
<dbReference type="EMBL" id="CVRI01000040">
    <property type="protein sequence ID" value="CRK94810.1"/>
    <property type="molecule type" value="Genomic_DNA"/>
</dbReference>
<dbReference type="AlphaFoldDB" id="A0A1J1I4X2"/>
<dbReference type="Proteomes" id="UP000183832">
    <property type="component" value="Unassembled WGS sequence"/>
</dbReference>
<accession>A0A1J1I4X2</accession>
<name>A0A1J1I4X2_9DIPT</name>
<keyword evidence="2" id="KW-1185">Reference proteome</keyword>
<reference evidence="1 2" key="1">
    <citation type="submission" date="2015-04" db="EMBL/GenBank/DDBJ databases">
        <authorList>
            <person name="Syromyatnikov M.Y."/>
            <person name="Popov V.N."/>
        </authorList>
    </citation>
    <scope>NUCLEOTIDE SEQUENCE [LARGE SCALE GENOMIC DNA]</scope>
</reference>
<evidence type="ECO:0000313" key="1">
    <source>
        <dbReference type="EMBL" id="CRK94810.1"/>
    </source>
</evidence>